<feature type="transmembrane region" description="Helical" evidence="1">
    <location>
        <begin position="198"/>
        <end position="226"/>
    </location>
</feature>
<evidence type="ECO:0000313" key="2">
    <source>
        <dbReference type="EMBL" id="KAK0740436.1"/>
    </source>
</evidence>
<name>A0AA40EJE3_9PEZI</name>
<keyword evidence="1" id="KW-0472">Membrane</keyword>
<keyword evidence="3" id="KW-1185">Reference proteome</keyword>
<accession>A0AA40EJE3</accession>
<evidence type="ECO:0000313" key="3">
    <source>
        <dbReference type="Proteomes" id="UP001172155"/>
    </source>
</evidence>
<feature type="transmembrane region" description="Helical" evidence="1">
    <location>
        <begin position="142"/>
        <end position="162"/>
    </location>
</feature>
<dbReference type="AlphaFoldDB" id="A0AA40EJE3"/>
<reference evidence="2" key="1">
    <citation type="submission" date="2023-06" db="EMBL/GenBank/DDBJ databases">
        <title>Genome-scale phylogeny and comparative genomics of the fungal order Sordariales.</title>
        <authorList>
            <consortium name="Lawrence Berkeley National Laboratory"/>
            <person name="Hensen N."/>
            <person name="Bonometti L."/>
            <person name="Westerberg I."/>
            <person name="Brannstrom I.O."/>
            <person name="Guillou S."/>
            <person name="Cros-Aarteil S."/>
            <person name="Calhoun S."/>
            <person name="Haridas S."/>
            <person name="Kuo A."/>
            <person name="Mondo S."/>
            <person name="Pangilinan J."/>
            <person name="Riley R."/>
            <person name="LaButti K."/>
            <person name="Andreopoulos B."/>
            <person name="Lipzen A."/>
            <person name="Chen C."/>
            <person name="Yanf M."/>
            <person name="Daum C."/>
            <person name="Ng V."/>
            <person name="Clum A."/>
            <person name="Steindorff A."/>
            <person name="Ohm R."/>
            <person name="Martin F."/>
            <person name="Silar P."/>
            <person name="Natvig D."/>
            <person name="Lalanne C."/>
            <person name="Gautier V."/>
            <person name="Ament-velasquez S.L."/>
            <person name="Kruys A."/>
            <person name="Hutchinson M.I."/>
            <person name="Powell A.J."/>
            <person name="Barry K."/>
            <person name="Miller A.N."/>
            <person name="Grigoriev I.V."/>
            <person name="Debuchy R."/>
            <person name="Gladieux P."/>
            <person name="Thoren M.H."/>
            <person name="Johannesson H."/>
        </authorList>
    </citation>
    <scope>NUCLEOTIDE SEQUENCE</scope>
    <source>
        <strain evidence="2">SMH3187-1</strain>
    </source>
</reference>
<keyword evidence="1" id="KW-0812">Transmembrane</keyword>
<dbReference type="Proteomes" id="UP001172155">
    <property type="component" value="Unassembled WGS sequence"/>
</dbReference>
<organism evidence="2 3">
    <name type="scientific">Schizothecium vesticola</name>
    <dbReference type="NCBI Taxonomy" id="314040"/>
    <lineage>
        <taxon>Eukaryota</taxon>
        <taxon>Fungi</taxon>
        <taxon>Dikarya</taxon>
        <taxon>Ascomycota</taxon>
        <taxon>Pezizomycotina</taxon>
        <taxon>Sordariomycetes</taxon>
        <taxon>Sordariomycetidae</taxon>
        <taxon>Sordariales</taxon>
        <taxon>Schizotheciaceae</taxon>
        <taxon>Schizothecium</taxon>
    </lineage>
</organism>
<dbReference type="EMBL" id="JAUKUD010000006">
    <property type="protein sequence ID" value="KAK0740436.1"/>
    <property type="molecule type" value="Genomic_DNA"/>
</dbReference>
<evidence type="ECO:0000256" key="1">
    <source>
        <dbReference type="SAM" id="Phobius"/>
    </source>
</evidence>
<feature type="transmembrane region" description="Helical" evidence="1">
    <location>
        <begin position="69"/>
        <end position="95"/>
    </location>
</feature>
<gene>
    <name evidence="2" type="ORF">B0T18DRAFT_431759</name>
</gene>
<protein>
    <submittedName>
        <fullName evidence="2">Uncharacterized protein</fullName>
    </submittedName>
</protein>
<proteinExistence type="predicted"/>
<comment type="caution">
    <text evidence="2">The sequence shown here is derived from an EMBL/GenBank/DDBJ whole genome shotgun (WGS) entry which is preliminary data.</text>
</comment>
<sequence length="253" mass="27907">MEELSRPAPVVTGANLNIANPQRRTGDDDVLHHYDTGAHIAEGKAAVTTTTTTITPPPAPAAPPIQHKWLLWTLFVLRCISLVLLLLVFICLIYGSSRGRHYIPAYIFVALIIAATAFTQWLSARLLFPRGRVPFPPRRSHIVLVGVVEILLVGLAVAAVIFNYSVDTGNHHAECYGWSSLVEGPEARERYEARRRNFACVYTAVWVAAMLGVVLVHFVLVALTFVQACITRKVVVHPDVVLVGQQPRSGRYV</sequence>
<keyword evidence="1" id="KW-1133">Transmembrane helix</keyword>
<feature type="transmembrane region" description="Helical" evidence="1">
    <location>
        <begin position="102"/>
        <end position="122"/>
    </location>
</feature>